<dbReference type="Pfam" id="PF01783">
    <property type="entry name" value="Ribosomal_L32p"/>
    <property type="match status" value="1"/>
</dbReference>
<organism evidence="6 7">
    <name type="scientific">Candidatus Avidehalobacter gallistercoris</name>
    <dbReference type="NCBI Taxonomy" id="2840694"/>
    <lineage>
        <taxon>Bacteria</taxon>
        <taxon>Bacillati</taxon>
        <taxon>Bacillota</taxon>
        <taxon>Clostridia</taxon>
        <taxon>Eubacteriales</taxon>
        <taxon>Peptococcaceae</taxon>
        <taxon>Peptococcaceae incertae sedis</taxon>
        <taxon>Candidatus Avidehalobacter</taxon>
    </lineage>
</organism>
<proteinExistence type="inferred from homology"/>
<dbReference type="Proteomes" id="UP000824124">
    <property type="component" value="Unassembled WGS sequence"/>
</dbReference>
<protein>
    <recommendedName>
        <fullName evidence="4 5">Large ribosomal subunit protein bL32</fullName>
    </recommendedName>
</protein>
<dbReference type="AlphaFoldDB" id="A0A9D1HL36"/>
<reference evidence="6" key="2">
    <citation type="journal article" date="2021" name="PeerJ">
        <title>Extensive microbial diversity within the chicken gut microbiome revealed by metagenomics and culture.</title>
        <authorList>
            <person name="Gilroy R."/>
            <person name="Ravi A."/>
            <person name="Getino M."/>
            <person name="Pursley I."/>
            <person name="Horton D.L."/>
            <person name="Alikhan N.F."/>
            <person name="Baker D."/>
            <person name="Gharbi K."/>
            <person name="Hall N."/>
            <person name="Watson M."/>
            <person name="Adriaenssens E.M."/>
            <person name="Foster-Nyarko E."/>
            <person name="Jarju S."/>
            <person name="Secka A."/>
            <person name="Antonio M."/>
            <person name="Oren A."/>
            <person name="Chaudhuri R.R."/>
            <person name="La Ragione R."/>
            <person name="Hildebrand F."/>
            <person name="Pallen M.J."/>
        </authorList>
    </citation>
    <scope>NUCLEOTIDE SEQUENCE</scope>
    <source>
        <strain evidence="6">2830</strain>
    </source>
</reference>
<dbReference type="InterPro" id="IPR002677">
    <property type="entry name" value="Ribosomal_bL32"/>
</dbReference>
<dbReference type="NCBIfam" id="TIGR01031">
    <property type="entry name" value="rpmF_bact"/>
    <property type="match status" value="1"/>
</dbReference>
<evidence type="ECO:0000256" key="1">
    <source>
        <dbReference type="ARBA" id="ARBA00008560"/>
    </source>
</evidence>
<evidence type="ECO:0000256" key="3">
    <source>
        <dbReference type="ARBA" id="ARBA00023274"/>
    </source>
</evidence>
<sequence length="72" mass="7818">MGVPKNKTSKANRRMNRAGRYADFAANAVSLCPQCGALKLPHHACPECGYYKGRPVKQVKAEKVDNTEAAKA</sequence>
<dbReference type="PANTHER" id="PTHR35534:SF1">
    <property type="entry name" value="LARGE RIBOSOMAL SUBUNIT PROTEIN BL32"/>
    <property type="match status" value="1"/>
</dbReference>
<keyword evidence="2 5" id="KW-0689">Ribosomal protein</keyword>
<dbReference type="SUPFAM" id="SSF57829">
    <property type="entry name" value="Zn-binding ribosomal proteins"/>
    <property type="match status" value="1"/>
</dbReference>
<gene>
    <name evidence="5 6" type="primary">rpmF</name>
    <name evidence="6" type="ORF">IAB00_01325</name>
</gene>
<comment type="similarity">
    <text evidence="1 5">Belongs to the bacterial ribosomal protein bL32 family.</text>
</comment>
<reference evidence="6" key="1">
    <citation type="submission" date="2020-10" db="EMBL/GenBank/DDBJ databases">
        <authorList>
            <person name="Gilroy R."/>
        </authorList>
    </citation>
    <scope>NUCLEOTIDE SEQUENCE</scope>
    <source>
        <strain evidence="6">2830</strain>
    </source>
</reference>
<dbReference type="InterPro" id="IPR044957">
    <property type="entry name" value="Ribosomal_bL32_bact"/>
</dbReference>
<accession>A0A9D1HL36</accession>
<dbReference type="GO" id="GO:0015934">
    <property type="term" value="C:large ribosomal subunit"/>
    <property type="evidence" value="ECO:0007669"/>
    <property type="project" value="InterPro"/>
</dbReference>
<dbReference type="PANTHER" id="PTHR35534">
    <property type="entry name" value="50S RIBOSOMAL PROTEIN L32"/>
    <property type="match status" value="1"/>
</dbReference>
<keyword evidence="3 5" id="KW-0687">Ribonucleoprotein</keyword>
<evidence type="ECO:0000256" key="4">
    <source>
        <dbReference type="ARBA" id="ARBA00035178"/>
    </source>
</evidence>
<comment type="caution">
    <text evidence="6">The sequence shown here is derived from an EMBL/GenBank/DDBJ whole genome shotgun (WGS) entry which is preliminary data.</text>
</comment>
<evidence type="ECO:0000256" key="5">
    <source>
        <dbReference type="HAMAP-Rule" id="MF_00340"/>
    </source>
</evidence>
<dbReference type="GO" id="GO:0006412">
    <property type="term" value="P:translation"/>
    <property type="evidence" value="ECO:0007669"/>
    <property type="project" value="UniProtKB-UniRule"/>
</dbReference>
<dbReference type="GO" id="GO:0003735">
    <property type="term" value="F:structural constituent of ribosome"/>
    <property type="evidence" value="ECO:0007669"/>
    <property type="project" value="InterPro"/>
</dbReference>
<evidence type="ECO:0000256" key="2">
    <source>
        <dbReference type="ARBA" id="ARBA00022980"/>
    </source>
</evidence>
<dbReference type="EMBL" id="DVMH01000009">
    <property type="protein sequence ID" value="HIU09888.1"/>
    <property type="molecule type" value="Genomic_DNA"/>
</dbReference>
<evidence type="ECO:0000313" key="7">
    <source>
        <dbReference type="Proteomes" id="UP000824124"/>
    </source>
</evidence>
<dbReference type="InterPro" id="IPR011332">
    <property type="entry name" value="Ribosomal_zn-bd"/>
</dbReference>
<dbReference type="HAMAP" id="MF_00340">
    <property type="entry name" value="Ribosomal_bL32"/>
    <property type="match status" value="1"/>
</dbReference>
<name>A0A9D1HL36_9FIRM</name>
<evidence type="ECO:0000313" key="6">
    <source>
        <dbReference type="EMBL" id="HIU09888.1"/>
    </source>
</evidence>